<keyword evidence="3" id="KW-1185">Reference proteome</keyword>
<keyword evidence="1" id="KW-0472">Membrane</keyword>
<evidence type="ECO:0000256" key="1">
    <source>
        <dbReference type="SAM" id="Phobius"/>
    </source>
</evidence>
<accession>A0A2D2DKA9</accession>
<protein>
    <submittedName>
        <fullName evidence="2">Uncharacterized protein</fullName>
    </submittedName>
</protein>
<evidence type="ECO:0000313" key="2">
    <source>
        <dbReference type="EMBL" id="ATQ75416.1"/>
    </source>
</evidence>
<keyword evidence="1" id="KW-0812">Transmembrane</keyword>
<dbReference type="Proteomes" id="UP000229897">
    <property type="component" value="Chromosome"/>
</dbReference>
<dbReference type="KEGG" id="mass:CR152_13470"/>
<dbReference type="AlphaFoldDB" id="A0A2D2DKA9"/>
<gene>
    <name evidence="2" type="ORF">CR152_13470</name>
</gene>
<reference evidence="2" key="1">
    <citation type="submission" date="2017-10" db="EMBL/GenBank/DDBJ databases">
        <title>Massilia psychrophilum sp. nov., a novel purple-pigmented bacterium isolated from Tianshan glacier, Xinjiang Municipality, China.</title>
        <authorList>
            <person name="Wang H."/>
        </authorList>
    </citation>
    <scope>NUCLEOTIDE SEQUENCE [LARGE SCALE GENOMIC DNA]</scope>
    <source>
        <strain evidence="2">B2</strain>
    </source>
</reference>
<keyword evidence="1" id="KW-1133">Transmembrane helix</keyword>
<evidence type="ECO:0000313" key="3">
    <source>
        <dbReference type="Proteomes" id="UP000229897"/>
    </source>
</evidence>
<proteinExistence type="predicted"/>
<name>A0A2D2DKA9_9BURK</name>
<dbReference type="EMBL" id="CP024608">
    <property type="protein sequence ID" value="ATQ75416.1"/>
    <property type="molecule type" value="Genomic_DNA"/>
</dbReference>
<sequence>MRFANIEQTGAEIKADMKDLKKTVIITAITATLATVFGVAAFNATLLSGMITSFESGKNATRPQGGKTLFRIPFGSAITLTPALDAIATR</sequence>
<feature type="transmembrane region" description="Helical" evidence="1">
    <location>
        <begin position="24"/>
        <end position="48"/>
    </location>
</feature>
<organism evidence="2 3">
    <name type="scientific">Massilia violaceinigra</name>
    <dbReference type="NCBI Taxonomy" id="2045208"/>
    <lineage>
        <taxon>Bacteria</taxon>
        <taxon>Pseudomonadati</taxon>
        <taxon>Pseudomonadota</taxon>
        <taxon>Betaproteobacteria</taxon>
        <taxon>Burkholderiales</taxon>
        <taxon>Oxalobacteraceae</taxon>
        <taxon>Telluria group</taxon>
        <taxon>Massilia</taxon>
    </lineage>
</organism>